<evidence type="ECO:0000256" key="9">
    <source>
        <dbReference type="HAMAP-Rule" id="MF_00161"/>
    </source>
</evidence>
<dbReference type="UniPathway" id="UPA00665"/>
<name>A0A2H0VA52_9BACT</name>
<dbReference type="GO" id="GO:0006508">
    <property type="term" value="P:proteolysis"/>
    <property type="evidence" value="ECO:0007669"/>
    <property type="project" value="UniProtKB-KW"/>
</dbReference>
<feature type="transmembrane region" description="Helical" evidence="9">
    <location>
        <begin position="127"/>
        <end position="150"/>
    </location>
</feature>
<keyword evidence="2 9" id="KW-1003">Cell membrane</keyword>
<proteinExistence type="inferred from homology"/>
<evidence type="ECO:0000256" key="3">
    <source>
        <dbReference type="ARBA" id="ARBA00022670"/>
    </source>
</evidence>
<organism evidence="11 12">
    <name type="scientific">Candidatus Falkowbacteria bacterium CG10_big_fil_rev_8_21_14_0_10_37_18</name>
    <dbReference type="NCBI Taxonomy" id="1974562"/>
    <lineage>
        <taxon>Bacteria</taxon>
        <taxon>Candidatus Falkowiibacteriota</taxon>
    </lineage>
</organism>
<dbReference type="PANTHER" id="PTHR33695:SF1">
    <property type="entry name" value="LIPOPROTEIN SIGNAL PEPTIDASE"/>
    <property type="match status" value="1"/>
</dbReference>
<feature type="transmembrane region" description="Helical" evidence="9">
    <location>
        <begin position="9"/>
        <end position="29"/>
    </location>
</feature>
<evidence type="ECO:0000256" key="5">
    <source>
        <dbReference type="ARBA" id="ARBA00022750"/>
    </source>
</evidence>
<comment type="pathway">
    <text evidence="9">Protein modification; lipoprotein biosynthesis (signal peptide cleavage).</text>
</comment>
<keyword evidence="7 9" id="KW-1133">Transmembrane helix</keyword>
<sequence length="153" mass="17417">MNKISTKNYFTNITIALAVVIFFIADRYLKLEALNGSTLPLIGNIFDFYFVANYYMAFSLPLNGIILNTIVCVLIIALSVHASHLRLKKNYSLTEITLILFIIAGAISNLFDRLMYGYVVDYLNLQYFTIFNLADIVISSAAIFLIFYNLKKK</sequence>
<comment type="similarity">
    <text evidence="1 9 10">Belongs to the peptidase A8 family.</text>
</comment>
<comment type="caution">
    <text evidence="11">The sequence shown here is derived from an EMBL/GenBank/DDBJ whole genome shotgun (WGS) entry which is preliminary data.</text>
</comment>
<evidence type="ECO:0000256" key="4">
    <source>
        <dbReference type="ARBA" id="ARBA00022692"/>
    </source>
</evidence>
<dbReference type="Pfam" id="PF01252">
    <property type="entry name" value="Peptidase_A8"/>
    <property type="match status" value="1"/>
</dbReference>
<comment type="subcellular location">
    <subcellularLocation>
        <location evidence="9">Cell membrane</location>
        <topology evidence="9">Multi-pass membrane protein</topology>
    </subcellularLocation>
</comment>
<keyword evidence="3 9" id="KW-0645">Protease</keyword>
<comment type="function">
    <text evidence="9">This protein specifically catalyzes the removal of signal peptides from prolipoproteins.</text>
</comment>
<feature type="active site" evidence="9">
    <location>
        <position position="135"/>
    </location>
</feature>
<dbReference type="Proteomes" id="UP000229972">
    <property type="component" value="Unassembled WGS sequence"/>
</dbReference>
<keyword evidence="6 9" id="KW-0378">Hydrolase</keyword>
<comment type="catalytic activity">
    <reaction evidence="9">
        <text>Release of signal peptides from bacterial membrane prolipoproteins. Hydrolyzes -Xaa-Yaa-Zaa-|-(S,diacylglyceryl)Cys-, in which Xaa is hydrophobic (preferably Leu), and Yaa (Ala or Ser) and Zaa (Gly or Ala) have small, neutral side chains.</text>
        <dbReference type="EC" id="3.4.23.36"/>
    </reaction>
</comment>
<evidence type="ECO:0000256" key="7">
    <source>
        <dbReference type="ARBA" id="ARBA00022989"/>
    </source>
</evidence>
<dbReference type="PRINTS" id="PR00781">
    <property type="entry name" value="LIPOSIGPTASE"/>
</dbReference>
<dbReference type="GO" id="GO:0005886">
    <property type="term" value="C:plasma membrane"/>
    <property type="evidence" value="ECO:0007669"/>
    <property type="project" value="UniProtKB-SubCell"/>
</dbReference>
<feature type="active site" evidence="9">
    <location>
        <position position="121"/>
    </location>
</feature>
<dbReference type="HAMAP" id="MF_00161">
    <property type="entry name" value="LspA"/>
    <property type="match status" value="1"/>
</dbReference>
<keyword evidence="4 9" id="KW-0812">Transmembrane</keyword>
<dbReference type="AlphaFoldDB" id="A0A2H0VA52"/>
<evidence type="ECO:0000313" key="12">
    <source>
        <dbReference type="Proteomes" id="UP000229972"/>
    </source>
</evidence>
<evidence type="ECO:0000256" key="10">
    <source>
        <dbReference type="RuleBase" id="RU004181"/>
    </source>
</evidence>
<protein>
    <recommendedName>
        <fullName evidence="9">Lipoprotein signal peptidase</fullName>
        <ecNumber evidence="9">3.4.23.36</ecNumber>
    </recommendedName>
    <alternativeName>
        <fullName evidence="9">Prolipoprotein signal peptidase</fullName>
    </alternativeName>
    <alternativeName>
        <fullName evidence="9">Signal peptidase II</fullName>
        <shortName evidence="9">SPase II</shortName>
    </alternativeName>
</protein>
<dbReference type="EMBL" id="PFAL01000031">
    <property type="protein sequence ID" value="PIR95249.1"/>
    <property type="molecule type" value="Genomic_DNA"/>
</dbReference>
<feature type="transmembrane region" description="Helical" evidence="9">
    <location>
        <begin position="90"/>
        <end position="107"/>
    </location>
</feature>
<evidence type="ECO:0000313" key="11">
    <source>
        <dbReference type="EMBL" id="PIR95249.1"/>
    </source>
</evidence>
<gene>
    <name evidence="9" type="primary">lspA</name>
    <name evidence="11" type="ORF">COT93_03275</name>
</gene>
<dbReference type="InterPro" id="IPR001872">
    <property type="entry name" value="Peptidase_A8"/>
</dbReference>
<evidence type="ECO:0000256" key="2">
    <source>
        <dbReference type="ARBA" id="ARBA00022475"/>
    </source>
</evidence>
<accession>A0A2H0VA52</accession>
<keyword evidence="8 9" id="KW-0472">Membrane</keyword>
<evidence type="ECO:0000256" key="1">
    <source>
        <dbReference type="ARBA" id="ARBA00006139"/>
    </source>
</evidence>
<reference evidence="12" key="1">
    <citation type="submission" date="2017-09" db="EMBL/GenBank/DDBJ databases">
        <title>Depth-based differentiation of microbial function through sediment-hosted aquifers and enrichment of novel symbionts in the deep terrestrial subsurface.</title>
        <authorList>
            <person name="Probst A.J."/>
            <person name="Ladd B."/>
            <person name="Jarett J.K."/>
            <person name="Geller-Mcgrath D.E."/>
            <person name="Sieber C.M.K."/>
            <person name="Emerson J.B."/>
            <person name="Anantharaman K."/>
            <person name="Thomas B.C."/>
            <person name="Malmstrom R."/>
            <person name="Stieglmeier M."/>
            <person name="Klingl A."/>
            <person name="Woyke T."/>
            <person name="Ryan C.M."/>
            <person name="Banfield J.F."/>
        </authorList>
    </citation>
    <scope>NUCLEOTIDE SEQUENCE [LARGE SCALE GENOMIC DNA]</scope>
</reference>
<feature type="transmembrane region" description="Helical" evidence="9">
    <location>
        <begin position="54"/>
        <end position="78"/>
    </location>
</feature>
<evidence type="ECO:0000256" key="8">
    <source>
        <dbReference type="ARBA" id="ARBA00023136"/>
    </source>
</evidence>
<dbReference type="EC" id="3.4.23.36" evidence="9"/>
<dbReference type="PANTHER" id="PTHR33695">
    <property type="entry name" value="LIPOPROTEIN SIGNAL PEPTIDASE"/>
    <property type="match status" value="1"/>
</dbReference>
<dbReference type="GO" id="GO:0004190">
    <property type="term" value="F:aspartic-type endopeptidase activity"/>
    <property type="evidence" value="ECO:0007669"/>
    <property type="project" value="UniProtKB-UniRule"/>
</dbReference>
<keyword evidence="5 9" id="KW-0064">Aspartyl protease</keyword>
<dbReference type="PROSITE" id="PS00855">
    <property type="entry name" value="SPASE_II"/>
    <property type="match status" value="1"/>
</dbReference>
<evidence type="ECO:0000256" key="6">
    <source>
        <dbReference type="ARBA" id="ARBA00022801"/>
    </source>
</evidence>